<evidence type="ECO:0000313" key="2">
    <source>
        <dbReference type="EnsemblMetazoa" id="PPAI009052-PA"/>
    </source>
</evidence>
<protein>
    <submittedName>
        <fullName evidence="2">Uncharacterized protein</fullName>
    </submittedName>
</protein>
<reference evidence="2" key="1">
    <citation type="submission" date="2022-08" db="UniProtKB">
        <authorList>
            <consortium name="EnsemblMetazoa"/>
        </authorList>
    </citation>
    <scope>IDENTIFICATION</scope>
    <source>
        <strain evidence="2">Israel</strain>
    </source>
</reference>
<proteinExistence type="predicted"/>
<dbReference type="EMBL" id="AJVK01036031">
    <property type="status" value="NOT_ANNOTATED_CDS"/>
    <property type="molecule type" value="Genomic_DNA"/>
</dbReference>
<dbReference type="AlphaFoldDB" id="A0A1B0GQA1"/>
<evidence type="ECO:0000313" key="3">
    <source>
        <dbReference type="Proteomes" id="UP000092462"/>
    </source>
</evidence>
<name>A0A1B0GQA1_PHLPP</name>
<dbReference type="EnsemblMetazoa" id="PPAI009052-RA">
    <property type="protein sequence ID" value="PPAI009052-PA"/>
    <property type="gene ID" value="PPAI009052"/>
</dbReference>
<dbReference type="Proteomes" id="UP000092462">
    <property type="component" value="Unassembled WGS sequence"/>
</dbReference>
<feature type="region of interest" description="Disordered" evidence="1">
    <location>
        <begin position="49"/>
        <end position="93"/>
    </location>
</feature>
<evidence type="ECO:0000256" key="1">
    <source>
        <dbReference type="SAM" id="MobiDB-lite"/>
    </source>
</evidence>
<dbReference type="VEuPathDB" id="VectorBase:PPAI009052"/>
<feature type="compositionally biased region" description="Low complexity" evidence="1">
    <location>
        <begin position="61"/>
        <end position="93"/>
    </location>
</feature>
<organism evidence="2 3">
    <name type="scientific">Phlebotomus papatasi</name>
    <name type="common">Sandfly</name>
    <dbReference type="NCBI Taxonomy" id="29031"/>
    <lineage>
        <taxon>Eukaryota</taxon>
        <taxon>Metazoa</taxon>
        <taxon>Ecdysozoa</taxon>
        <taxon>Arthropoda</taxon>
        <taxon>Hexapoda</taxon>
        <taxon>Insecta</taxon>
        <taxon>Pterygota</taxon>
        <taxon>Neoptera</taxon>
        <taxon>Endopterygota</taxon>
        <taxon>Diptera</taxon>
        <taxon>Nematocera</taxon>
        <taxon>Psychodoidea</taxon>
        <taxon>Psychodidae</taxon>
        <taxon>Phlebotomus</taxon>
        <taxon>Phlebotomus</taxon>
    </lineage>
</organism>
<sequence length="93" mass="9539">MDLAMPGEKIGDCRSCSGTCRRTRDWSKGSVAAVEIPLEMILVTMLHTDAADPDAKPSPSPTSSLPSPSAIADAESVPAPSASSPAQSEPTSL</sequence>
<accession>A0A1B0GQA1</accession>
<keyword evidence="3" id="KW-1185">Reference proteome</keyword>